<keyword evidence="3" id="KW-0812">Transmembrane</keyword>
<feature type="transmembrane region" description="Helical" evidence="3">
    <location>
        <begin position="1603"/>
        <end position="1628"/>
    </location>
</feature>
<keyword evidence="1" id="KW-0175">Coiled coil</keyword>
<feature type="transmembrane region" description="Helical" evidence="3">
    <location>
        <begin position="226"/>
        <end position="247"/>
    </location>
</feature>
<proteinExistence type="predicted"/>
<protein>
    <recommendedName>
        <fullName evidence="6">Transmembrane protein</fullName>
    </recommendedName>
</protein>
<organism evidence="4 5">
    <name type="scientific">Paramecium tetraurelia</name>
    <dbReference type="NCBI Taxonomy" id="5888"/>
    <lineage>
        <taxon>Eukaryota</taxon>
        <taxon>Sar</taxon>
        <taxon>Alveolata</taxon>
        <taxon>Ciliophora</taxon>
        <taxon>Intramacronucleata</taxon>
        <taxon>Oligohymenophorea</taxon>
        <taxon>Peniculida</taxon>
        <taxon>Parameciidae</taxon>
        <taxon>Paramecium</taxon>
    </lineage>
</organism>
<evidence type="ECO:0000256" key="1">
    <source>
        <dbReference type="SAM" id="Coils"/>
    </source>
</evidence>
<dbReference type="OrthoDB" id="298975at2759"/>
<feature type="transmembrane region" description="Helical" evidence="3">
    <location>
        <begin position="128"/>
        <end position="147"/>
    </location>
</feature>
<dbReference type="InterPro" id="IPR052994">
    <property type="entry name" value="Tiny_macrocysts_regulators"/>
</dbReference>
<dbReference type="PANTHER" id="PTHR31600:SF2">
    <property type="entry name" value="GAMETE ENRICHED GENE 10 PROTEIN-RELATED"/>
    <property type="match status" value="1"/>
</dbReference>
<feature type="transmembrane region" description="Helical" evidence="3">
    <location>
        <begin position="38"/>
        <end position="56"/>
    </location>
</feature>
<name>A0DUT7_PARTE</name>
<dbReference type="RefSeq" id="XP_001454201.1">
    <property type="nucleotide sequence ID" value="XM_001454164.1"/>
</dbReference>
<feature type="transmembrane region" description="Helical" evidence="3">
    <location>
        <begin position="159"/>
        <end position="182"/>
    </location>
</feature>
<dbReference type="HOGENOM" id="CLU_237608_0_0_1"/>
<feature type="region of interest" description="Disordered" evidence="2">
    <location>
        <begin position="1181"/>
        <end position="1200"/>
    </location>
</feature>
<feature type="transmembrane region" description="Helical" evidence="3">
    <location>
        <begin position="1470"/>
        <end position="1492"/>
    </location>
</feature>
<feature type="transmembrane region" description="Helical" evidence="3">
    <location>
        <begin position="194"/>
        <end position="214"/>
    </location>
</feature>
<evidence type="ECO:0000256" key="3">
    <source>
        <dbReference type="SAM" id="Phobius"/>
    </source>
</evidence>
<evidence type="ECO:0000256" key="2">
    <source>
        <dbReference type="SAM" id="MobiDB-lite"/>
    </source>
</evidence>
<dbReference type="Proteomes" id="UP000000600">
    <property type="component" value="Unassembled WGS sequence"/>
</dbReference>
<dbReference type="OMA" id="NEKNICT"/>
<feature type="region of interest" description="Disordered" evidence="2">
    <location>
        <begin position="964"/>
        <end position="1003"/>
    </location>
</feature>
<feature type="compositionally biased region" description="Polar residues" evidence="2">
    <location>
        <begin position="964"/>
        <end position="994"/>
    </location>
</feature>
<keyword evidence="3" id="KW-1133">Transmembrane helix</keyword>
<feature type="transmembrane region" description="Helical" evidence="3">
    <location>
        <begin position="87"/>
        <end position="107"/>
    </location>
</feature>
<feature type="transmembrane region" description="Helical" evidence="3">
    <location>
        <begin position="1826"/>
        <end position="1846"/>
    </location>
</feature>
<sequence>MRQFCYKIISIKMNWKILGDLISLIIQTNLSPSLNNSFFTSFQITFYYLQLTYFLVSENHEYIYRLINGLSEISLITPIFIDSYAINMLIGVIIILINVVPYIIITYRKITNTNHNISKSLLQMTTMIVNYYFLYFSWFLYLPQLYYVGWNYIHSSSSLLILASVVLIVTILSLIISNVYFINFEFNEQHLRKHFSYSDLLAQLLMIPMALLYLNNDSTTQLISRILHGLILIIQIYDAYFSLPLGFSASGFTLNRALMTHSVIFTFSSIKALSTASPYSLATIMLIMQPVVQYLFQILFESKRSNVYISSNITKNQYYDLLYIEDFFELSQLAQKNKQIEIEFIQKLVLHTNKCNSTKCQCRKIEPQNILQFNQIVIMISCLFKGSFEKYKHNQSNLRVFEIFSLKFLTFINKYKHNAPKSYQELKILFQKKRDYSFYFIQMCLVLQQILQTQLRKDEDYNINKDTRVSNVKLQVSKSEHSIVQDLYQMEQVKNNIIPLLVQVGQFKLQFWKSFKEGKFSEYSQIEKEVRKLQSLRDNLIFQFNVYQPMFYHNGRTFNVQFLKFNALINLLLFNNLRKYFEMEKERKEILQFEKSMNSFEITNINFFKGEAISVKVCIAFGPNIGKVMNKVISPLIPKFFGFGHFQHPLNQFIDYTKGNINQLMPAWLEPVHDEMMQNYIRRGVTARIGKYFQTFAKLYDKTLIKCQVYLAHNFSQELEDDFTMIGCLKSLEEEQPKFIGEDGKRLKNVAFKGYQHVLFDLNGNIIGITRGLYKMIEKMQRLVVNKGTYHEIDEFKSSNNISKSESSQESESYNAFDQKWSNIELSIDDFYQKVLIWMILPFISREIESTGIEFLMNGQIPPKNRYQNLTDLDISNLLVQNKETYLFIPEDINLFVQQYEKILQKIFDDVRVQSNNFSQGSAYKVSKSENYEIDQFNAVNIFNEKLCAFFYDEHLKRHQTLNFGQTRQSELPKTQGKPSSRSSIQEKQLTNSESQEDSEQLKTRAERIYQDRYSRYIEKFSPQDFHPVPVMYSVSYEEFRYRKNEIDQKQQIFVVELVVNEQQLLNTEKGYRRQLRDTIKQIYQNYQSKKQLLEQQTDEEESISLQANFSEEKSVNDKDIKNYQFPSHPSPYFDDAYTFENKEVLITDQIFSPKQDDKGDFFLLSNRSKQSKPLLEIAEKNSKETKRKNQASMQSEHSVEDAQFKGSKLNITEKEIAQSVFIKFSQRKQQQQFYNENESKLPQESKDTQQQVFEEYQVKYSENLKLFETQYNLVQAQLKIISNPYSYRIQKYLFSATFILIVCFIMLISTSTQGLYDLTDCLNLIELMITTQTSFSQITHSLYHNEITNQLQIKDMEVLKQFYSNQFFGQLQELINIQNDYAIKFNQANLYVEQFYDIENRIQQNTSLSEVIQLSLGQFYKLKQNNSNHSNVLDASLTSSAVANLKEIGELPLKAHQSCYQENLNNYTYFQNILIVFIAVTFFLVMMLQFTQIPLISKLRRNHRTLYKEIISIQPSEVNDEIEIYDAVVNTLKKSIYEWMLIDFVQETQMFEINRQRRSIAHTPGLKRIDNPDLGTSPNSNKKYKNKLMEKLKKSKMNQNKYITILLAGLLVILAYFLVVFFIILMLSKDIISNIDIIFQSKLAQSSIINLMNNLDLLAYSTLSNGIYNNIMNISQFKAYSAILNDNSTDIFFEKYKNQLLSTFVDESLYNNFNILNEKNICTKEVGIDCSLTDTISLNPGMLAYFEQGMRSLLTQVSTIIAQYPQFYETDNVVNSEQVFIEFYNNQNHMLYIDYGSEILIKAYKQLLSIEKDLYNELLDVYKKLLLVFTLSVGLFGLIIIFFLGRYLLKMQKDSIETCLTAILLVSPKRYLSKQLGLIIQKEL</sequence>
<reference evidence="4 5" key="1">
    <citation type="journal article" date="2006" name="Nature">
        <title>Global trends of whole-genome duplications revealed by the ciliate Paramecium tetraurelia.</title>
        <authorList>
            <consortium name="Genoscope"/>
            <person name="Aury J.-M."/>
            <person name="Jaillon O."/>
            <person name="Duret L."/>
            <person name="Noel B."/>
            <person name="Jubin C."/>
            <person name="Porcel B.M."/>
            <person name="Segurens B."/>
            <person name="Daubin V."/>
            <person name="Anthouard V."/>
            <person name="Aiach N."/>
            <person name="Arnaiz O."/>
            <person name="Billaut A."/>
            <person name="Beisson J."/>
            <person name="Blanc I."/>
            <person name="Bouhouche K."/>
            <person name="Camara F."/>
            <person name="Duharcourt S."/>
            <person name="Guigo R."/>
            <person name="Gogendeau D."/>
            <person name="Katinka M."/>
            <person name="Keller A.-M."/>
            <person name="Kissmehl R."/>
            <person name="Klotz C."/>
            <person name="Koll F."/>
            <person name="Le Moue A."/>
            <person name="Lepere C."/>
            <person name="Malinsky S."/>
            <person name="Nowacki M."/>
            <person name="Nowak J.K."/>
            <person name="Plattner H."/>
            <person name="Poulain J."/>
            <person name="Ruiz F."/>
            <person name="Serrano V."/>
            <person name="Zagulski M."/>
            <person name="Dessen P."/>
            <person name="Betermier M."/>
            <person name="Weissenbach J."/>
            <person name="Scarpelli C."/>
            <person name="Schachter V."/>
            <person name="Sperling L."/>
            <person name="Meyer E."/>
            <person name="Cohen J."/>
            <person name="Wincker P."/>
        </authorList>
    </citation>
    <scope>NUCLEOTIDE SEQUENCE [LARGE SCALE GENOMIC DNA]</scope>
    <source>
        <strain evidence="4 5">Stock d4-2</strain>
    </source>
</reference>
<gene>
    <name evidence="4" type="ORF">GSPATT00020466001</name>
</gene>
<dbReference type="GeneID" id="5039986"/>
<evidence type="ECO:0008006" key="6">
    <source>
        <dbReference type="Google" id="ProtNLM"/>
    </source>
</evidence>
<feature type="coiled-coil region" evidence="1">
    <location>
        <begin position="1077"/>
        <end position="1104"/>
    </location>
</feature>
<keyword evidence="5" id="KW-1185">Reference proteome</keyword>
<dbReference type="InParanoid" id="A0DUT7"/>
<evidence type="ECO:0000313" key="5">
    <source>
        <dbReference type="Proteomes" id="UP000000600"/>
    </source>
</evidence>
<evidence type="ECO:0000313" key="4">
    <source>
        <dbReference type="EMBL" id="CAK86804.1"/>
    </source>
</evidence>
<dbReference type="KEGG" id="ptm:GSPATT00020466001"/>
<keyword evidence="3" id="KW-0472">Membrane</keyword>
<dbReference type="EMBL" id="CT868596">
    <property type="protein sequence ID" value="CAK86804.1"/>
    <property type="molecule type" value="Genomic_DNA"/>
</dbReference>
<dbReference type="PANTHER" id="PTHR31600">
    <property type="entry name" value="TINY MACROCYSTS PROTEIN B-RELATED"/>
    <property type="match status" value="1"/>
</dbReference>
<accession>A0DUT7</accession>